<accession>A0A4Q9EMJ1</accession>
<protein>
    <recommendedName>
        <fullName evidence="3">Lipoprotein</fullName>
    </recommendedName>
</protein>
<organism evidence="1 2">
    <name type="scientific">Hafnia paralvei</name>
    <dbReference type="NCBI Taxonomy" id="546367"/>
    <lineage>
        <taxon>Bacteria</taxon>
        <taxon>Pseudomonadati</taxon>
        <taxon>Pseudomonadota</taxon>
        <taxon>Gammaproteobacteria</taxon>
        <taxon>Enterobacterales</taxon>
        <taxon>Hafniaceae</taxon>
        <taxon>Hafnia</taxon>
    </lineage>
</organism>
<dbReference type="AlphaFoldDB" id="A0A4Q9EMJ1"/>
<sequence>MLLRTMPLLSVIFLASCSSNTVKQIETPKKTSATVKYEQNNSRIVPVNSIASSNNECVDHFNFLRQAEHDKYPKYSRDYIQIGDGYRFLSTNKNIMNNDAKRMYTQTLDMKLNTLCSEVNYAGFQAIQQKISALSRI</sequence>
<name>A0A4Q9EMJ1_9GAMM</name>
<evidence type="ECO:0000313" key="2">
    <source>
        <dbReference type="Proteomes" id="UP000293380"/>
    </source>
</evidence>
<dbReference type="EMBL" id="SITD01000058">
    <property type="protein sequence ID" value="TBM25848.1"/>
    <property type="molecule type" value="Genomic_DNA"/>
</dbReference>
<evidence type="ECO:0000313" key="1">
    <source>
        <dbReference type="EMBL" id="TBM25848.1"/>
    </source>
</evidence>
<evidence type="ECO:0008006" key="3">
    <source>
        <dbReference type="Google" id="ProtNLM"/>
    </source>
</evidence>
<dbReference type="Proteomes" id="UP000293380">
    <property type="component" value="Unassembled WGS sequence"/>
</dbReference>
<proteinExistence type="predicted"/>
<dbReference type="RefSeq" id="WP_130959684.1">
    <property type="nucleotide sequence ID" value="NZ_SITD01000058.1"/>
</dbReference>
<reference evidence="1 2" key="1">
    <citation type="submission" date="2019-02" db="EMBL/GenBank/DDBJ databases">
        <title>Comparative genomic analysis of the Hafnia genus genomes.</title>
        <authorList>
            <person name="Zhiqiu Y."/>
            <person name="Chao Y."/>
            <person name="Yuhui D."/>
            <person name="Di H."/>
            <person name="Bin L."/>
        </authorList>
    </citation>
    <scope>NUCLEOTIDE SEQUENCE [LARGE SCALE GENOMIC DNA]</scope>
    <source>
        <strain evidence="1 2">PCM_1194</strain>
    </source>
</reference>
<dbReference type="PROSITE" id="PS51257">
    <property type="entry name" value="PROKAR_LIPOPROTEIN"/>
    <property type="match status" value="1"/>
</dbReference>
<comment type="caution">
    <text evidence="1">The sequence shown here is derived from an EMBL/GenBank/DDBJ whole genome shotgun (WGS) entry which is preliminary data.</text>
</comment>
<gene>
    <name evidence="1" type="ORF">EYY89_11295</name>
</gene>